<evidence type="ECO:0000313" key="2">
    <source>
        <dbReference type="Proteomes" id="UP001595962"/>
    </source>
</evidence>
<dbReference type="InterPro" id="IPR021388">
    <property type="entry name" value="DUF3024"/>
</dbReference>
<protein>
    <submittedName>
        <fullName evidence="1">DUF3024 domain-containing protein</fullName>
    </submittedName>
</protein>
<comment type="caution">
    <text evidence="1">The sequence shown here is derived from an EMBL/GenBank/DDBJ whole genome shotgun (WGS) entry which is preliminary data.</text>
</comment>
<accession>A0ABV9JPV5</accession>
<proteinExistence type="predicted"/>
<dbReference type="Pfam" id="PF11225">
    <property type="entry name" value="DUF3024"/>
    <property type="match status" value="1"/>
</dbReference>
<keyword evidence="2" id="KW-1185">Reference proteome</keyword>
<sequence length="115" mass="13991">MAFSEFEQFRIEKAIDAFMKQRRPRPDIRHQFDLSARIERQSLVLYEVRPDWQDKTEIHEYPFAKLTYVRTRNCWNIFWMRANLKCYGYEPEPSVRTIDEALQIVAEDKFACFFG</sequence>
<dbReference type="Proteomes" id="UP001595962">
    <property type="component" value="Unassembled WGS sequence"/>
</dbReference>
<gene>
    <name evidence="1" type="ORF">ACFO3I_14840</name>
</gene>
<dbReference type="EMBL" id="JBHSGB010000013">
    <property type="protein sequence ID" value="MFC4656291.1"/>
    <property type="molecule type" value="Genomic_DNA"/>
</dbReference>
<evidence type="ECO:0000313" key="1">
    <source>
        <dbReference type="EMBL" id="MFC4656291.1"/>
    </source>
</evidence>
<organism evidence="1 2">
    <name type="scientific">Rheinheimera marina</name>
    <dbReference type="NCBI Taxonomy" id="1774958"/>
    <lineage>
        <taxon>Bacteria</taxon>
        <taxon>Pseudomonadati</taxon>
        <taxon>Pseudomonadota</taxon>
        <taxon>Gammaproteobacteria</taxon>
        <taxon>Chromatiales</taxon>
        <taxon>Chromatiaceae</taxon>
        <taxon>Rheinheimera</taxon>
    </lineage>
</organism>
<name>A0ABV9JPV5_9GAMM</name>
<reference evidence="2" key="1">
    <citation type="journal article" date="2019" name="Int. J. Syst. Evol. Microbiol.">
        <title>The Global Catalogue of Microorganisms (GCM) 10K type strain sequencing project: providing services to taxonomists for standard genome sequencing and annotation.</title>
        <authorList>
            <consortium name="The Broad Institute Genomics Platform"/>
            <consortium name="The Broad Institute Genome Sequencing Center for Infectious Disease"/>
            <person name="Wu L."/>
            <person name="Ma J."/>
        </authorList>
    </citation>
    <scope>NUCLEOTIDE SEQUENCE [LARGE SCALE GENOMIC DNA]</scope>
    <source>
        <strain evidence="2">DT28</strain>
    </source>
</reference>
<dbReference type="RefSeq" id="WP_377335204.1">
    <property type="nucleotide sequence ID" value="NZ_JBHSGB010000013.1"/>
</dbReference>